<comment type="caution">
    <text evidence="5">The sequence shown here is derived from an EMBL/GenBank/DDBJ whole genome shotgun (WGS) entry which is preliminary data.</text>
</comment>
<sequence length="258" mass="27858">LHHPRHAAWPLRAAGWRNRDAQPVHDAPFARALPRARTLRRGALGAAARWAEQFPIEADAPDLATDFATLTAARIRLRQGSPDRALAMVRPLAAALRAAARAGRLASALVVQAMAEQELRDGAAARVSLAEAVELAAPENIRRPFLDAAPALSELLREMRDRAPEFVDQLLENTPLQPGQIVAPIVPTPPTEPLTEREREVLALAAAGRSNPEIAEQLVLTVGTVKTHMHNIYRKLGARNRVEAIAAARAGGLLDDAI</sequence>
<evidence type="ECO:0000313" key="5">
    <source>
        <dbReference type="EMBL" id="KPV48239.1"/>
    </source>
</evidence>
<evidence type="ECO:0000256" key="1">
    <source>
        <dbReference type="ARBA" id="ARBA00023015"/>
    </source>
</evidence>
<evidence type="ECO:0000256" key="2">
    <source>
        <dbReference type="ARBA" id="ARBA00023125"/>
    </source>
</evidence>
<dbReference type="SUPFAM" id="SSF46894">
    <property type="entry name" value="C-terminal effector domain of the bipartite response regulators"/>
    <property type="match status" value="1"/>
</dbReference>
<dbReference type="InterPro" id="IPR041617">
    <property type="entry name" value="TPR_MalT"/>
</dbReference>
<gene>
    <name evidence="5" type="ORF">SE17_39150</name>
</gene>
<organism evidence="5 6">
    <name type="scientific">Kouleothrix aurantiaca</name>
    <dbReference type="NCBI Taxonomy" id="186479"/>
    <lineage>
        <taxon>Bacteria</taxon>
        <taxon>Bacillati</taxon>
        <taxon>Chloroflexota</taxon>
        <taxon>Chloroflexia</taxon>
        <taxon>Chloroflexales</taxon>
        <taxon>Roseiflexineae</taxon>
        <taxon>Roseiflexaceae</taxon>
        <taxon>Kouleothrix</taxon>
    </lineage>
</organism>
<protein>
    <recommendedName>
        <fullName evidence="4">HTH luxR-type domain-containing protein</fullName>
    </recommendedName>
</protein>
<evidence type="ECO:0000259" key="4">
    <source>
        <dbReference type="PROSITE" id="PS50043"/>
    </source>
</evidence>
<evidence type="ECO:0000313" key="6">
    <source>
        <dbReference type="Proteomes" id="UP000050509"/>
    </source>
</evidence>
<name>A0A0P9CQG9_9CHLR</name>
<dbReference type="AlphaFoldDB" id="A0A0P9CQG9"/>
<dbReference type="GO" id="GO:0003677">
    <property type="term" value="F:DNA binding"/>
    <property type="evidence" value="ECO:0007669"/>
    <property type="project" value="UniProtKB-KW"/>
</dbReference>
<reference evidence="5 6" key="1">
    <citation type="submission" date="2015-09" db="EMBL/GenBank/DDBJ databases">
        <title>Draft genome sequence of Kouleothrix aurantiaca JCM 19913.</title>
        <authorList>
            <person name="Hemp J."/>
        </authorList>
    </citation>
    <scope>NUCLEOTIDE SEQUENCE [LARGE SCALE GENOMIC DNA]</scope>
    <source>
        <strain evidence="5 6">COM-B</strain>
    </source>
</reference>
<dbReference type="InterPro" id="IPR016032">
    <property type="entry name" value="Sig_transdc_resp-reg_C-effctor"/>
</dbReference>
<dbReference type="SMART" id="SM00421">
    <property type="entry name" value="HTH_LUXR"/>
    <property type="match status" value="1"/>
</dbReference>
<keyword evidence="6" id="KW-1185">Reference proteome</keyword>
<keyword evidence="3" id="KW-0804">Transcription</keyword>
<dbReference type="PROSITE" id="PS50043">
    <property type="entry name" value="HTH_LUXR_2"/>
    <property type="match status" value="1"/>
</dbReference>
<proteinExistence type="predicted"/>
<dbReference type="Pfam" id="PF00196">
    <property type="entry name" value="GerE"/>
    <property type="match status" value="1"/>
</dbReference>
<evidence type="ECO:0000256" key="3">
    <source>
        <dbReference type="ARBA" id="ARBA00023163"/>
    </source>
</evidence>
<feature type="domain" description="HTH luxR-type" evidence="4">
    <location>
        <begin position="187"/>
        <end position="252"/>
    </location>
</feature>
<dbReference type="InterPro" id="IPR000792">
    <property type="entry name" value="Tscrpt_reg_LuxR_C"/>
</dbReference>
<keyword evidence="1" id="KW-0805">Transcription regulation</keyword>
<dbReference type="PRINTS" id="PR00038">
    <property type="entry name" value="HTHLUXR"/>
</dbReference>
<dbReference type="Pfam" id="PF17874">
    <property type="entry name" value="TPR_MalT"/>
    <property type="match status" value="1"/>
</dbReference>
<dbReference type="PANTHER" id="PTHR44688:SF16">
    <property type="entry name" value="DNA-BINDING TRANSCRIPTIONAL ACTIVATOR DEVR_DOSR"/>
    <property type="match status" value="1"/>
</dbReference>
<dbReference type="InterPro" id="IPR011990">
    <property type="entry name" value="TPR-like_helical_dom_sf"/>
</dbReference>
<dbReference type="Proteomes" id="UP000050509">
    <property type="component" value="Unassembled WGS sequence"/>
</dbReference>
<dbReference type="EMBL" id="LJCR01002819">
    <property type="protein sequence ID" value="KPV48239.1"/>
    <property type="molecule type" value="Genomic_DNA"/>
</dbReference>
<dbReference type="InterPro" id="IPR036388">
    <property type="entry name" value="WH-like_DNA-bd_sf"/>
</dbReference>
<accession>A0A0P9CQG9</accession>
<feature type="non-terminal residue" evidence="5">
    <location>
        <position position="1"/>
    </location>
</feature>
<dbReference type="CDD" id="cd06170">
    <property type="entry name" value="LuxR_C_like"/>
    <property type="match status" value="1"/>
</dbReference>
<dbReference type="Gene3D" id="1.10.10.10">
    <property type="entry name" value="Winged helix-like DNA-binding domain superfamily/Winged helix DNA-binding domain"/>
    <property type="match status" value="1"/>
</dbReference>
<dbReference type="Gene3D" id="1.25.40.10">
    <property type="entry name" value="Tetratricopeptide repeat domain"/>
    <property type="match status" value="1"/>
</dbReference>
<dbReference type="PROSITE" id="PS00622">
    <property type="entry name" value="HTH_LUXR_1"/>
    <property type="match status" value="1"/>
</dbReference>
<keyword evidence="2" id="KW-0238">DNA-binding</keyword>
<dbReference type="GO" id="GO:0006355">
    <property type="term" value="P:regulation of DNA-templated transcription"/>
    <property type="evidence" value="ECO:0007669"/>
    <property type="project" value="InterPro"/>
</dbReference>
<dbReference type="PANTHER" id="PTHR44688">
    <property type="entry name" value="DNA-BINDING TRANSCRIPTIONAL ACTIVATOR DEVR_DOSR"/>
    <property type="match status" value="1"/>
</dbReference>